<reference evidence="1" key="1">
    <citation type="submission" date="2023-06" db="EMBL/GenBank/DDBJ databases">
        <title>Conoideocrella luteorostrata (Hypocreales: Clavicipitaceae), a potential biocontrol fungus for elongate hemlock scale in United States Christmas tree production areas.</title>
        <authorList>
            <person name="Barrett H."/>
            <person name="Lovett B."/>
            <person name="Macias A.M."/>
            <person name="Stajich J.E."/>
            <person name="Kasson M.T."/>
        </authorList>
    </citation>
    <scope>NUCLEOTIDE SEQUENCE</scope>
    <source>
        <strain evidence="1">ARSEF 14590</strain>
    </source>
</reference>
<evidence type="ECO:0008006" key="3">
    <source>
        <dbReference type="Google" id="ProtNLM"/>
    </source>
</evidence>
<gene>
    <name evidence="1" type="ORF">QQS21_006027</name>
</gene>
<dbReference type="Proteomes" id="UP001251528">
    <property type="component" value="Unassembled WGS sequence"/>
</dbReference>
<dbReference type="EMBL" id="JASWJB010000106">
    <property type="protein sequence ID" value="KAK2597403.1"/>
    <property type="molecule type" value="Genomic_DNA"/>
</dbReference>
<sequence>MASMAPKILAISLNTQPWFDEMFAPLLTELQTNSTFRNVQTASAALQVLSEDPKPSAVLITDEGLTLRAHKSVWEEVVKYVRQGGTAVIMGLYPAFVKPNNMKPFFSQAGLDWEAGSYHRTTLTLNQAVVGEGIAKKLPQNYSQKAVFVKNVVPREMWYKSDDSSVIESRVFAPDSAHTPGETAVAMAEVGEGKLGYVGDVNAEEESTVVVLAMVGLLNEIAR</sequence>
<protein>
    <recommendedName>
        <fullName evidence="3">Triacylglycerol lipase</fullName>
    </recommendedName>
</protein>
<evidence type="ECO:0000313" key="2">
    <source>
        <dbReference type="Proteomes" id="UP001251528"/>
    </source>
</evidence>
<proteinExistence type="predicted"/>
<organism evidence="1 2">
    <name type="scientific">Conoideocrella luteorostrata</name>
    <dbReference type="NCBI Taxonomy" id="1105319"/>
    <lineage>
        <taxon>Eukaryota</taxon>
        <taxon>Fungi</taxon>
        <taxon>Dikarya</taxon>
        <taxon>Ascomycota</taxon>
        <taxon>Pezizomycotina</taxon>
        <taxon>Sordariomycetes</taxon>
        <taxon>Hypocreomycetidae</taxon>
        <taxon>Hypocreales</taxon>
        <taxon>Clavicipitaceae</taxon>
        <taxon>Conoideocrella</taxon>
    </lineage>
</organism>
<accession>A0AAJ0FTW6</accession>
<evidence type="ECO:0000313" key="1">
    <source>
        <dbReference type="EMBL" id="KAK2597403.1"/>
    </source>
</evidence>
<dbReference type="AlphaFoldDB" id="A0AAJ0FTW6"/>
<keyword evidence="2" id="KW-1185">Reference proteome</keyword>
<name>A0AAJ0FTW6_9HYPO</name>
<comment type="caution">
    <text evidence="1">The sequence shown here is derived from an EMBL/GenBank/DDBJ whole genome shotgun (WGS) entry which is preliminary data.</text>
</comment>